<accession>A0AAE1INJ3</accession>
<evidence type="ECO:0000256" key="3">
    <source>
        <dbReference type="ARBA" id="ARBA00023125"/>
    </source>
</evidence>
<organism evidence="7 8">
    <name type="scientific">Acacia crassicarpa</name>
    <name type="common">northern wattle</name>
    <dbReference type="NCBI Taxonomy" id="499986"/>
    <lineage>
        <taxon>Eukaryota</taxon>
        <taxon>Viridiplantae</taxon>
        <taxon>Streptophyta</taxon>
        <taxon>Embryophyta</taxon>
        <taxon>Tracheophyta</taxon>
        <taxon>Spermatophyta</taxon>
        <taxon>Magnoliopsida</taxon>
        <taxon>eudicotyledons</taxon>
        <taxon>Gunneridae</taxon>
        <taxon>Pentapetalae</taxon>
        <taxon>rosids</taxon>
        <taxon>fabids</taxon>
        <taxon>Fabales</taxon>
        <taxon>Fabaceae</taxon>
        <taxon>Caesalpinioideae</taxon>
        <taxon>mimosoid clade</taxon>
        <taxon>Acacieae</taxon>
        <taxon>Acacia</taxon>
    </lineage>
</organism>
<dbReference type="GO" id="GO:0046983">
    <property type="term" value="F:protein dimerization activity"/>
    <property type="evidence" value="ECO:0007669"/>
    <property type="project" value="InterPro"/>
</dbReference>
<gene>
    <name evidence="7" type="ORF">QN277_010178</name>
</gene>
<keyword evidence="2" id="KW-0805">Transcription regulation</keyword>
<dbReference type="InterPro" id="IPR011598">
    <property type="entry name" value="bHLH_dom"/>
</dbReference>
<dbReference type="GO" id="GO:0003700">
    <property type="term" value="F:DNA-binding transcription factor activity"/>
    <property type="evidence" value="ECO:0007669"/>
    <property type="project" value="InterPro"/>
</dbReference>
<evidence type="ECO:0000313" key="7">
    <source>
        <dbReference type="EMBL" id="KAK4253516.1"/>
    </source>
</evidence>
<feature type="domain" description="BHLH" evidence="6">
    <location>
        <begin position="170"/>
        <end position="219"/>
    </location>
</feature>
<dbReference type="GO" id="GO:0005634">
    <property type="term" value="C:nucleus"/>
    <property type="evidence" value="ECO:0007669"/>
    <property type="project" value="UniProtKB-SubCell"/>
</dbReference>
<dbReference type="PROSITE" id="PS50888">
    <property type="entry name" value="BHLH"/>
    <property type="match status" value="1"/>
</dbReference>
<keyword evidence="5" id="KW-0539">Nucleus</keyword>
<dbReference type="Pfam" id="PF00010">
    <property type="entry name" value="HLH"/>
    <property type="match status" value="1"/>
</dbReference>
<evidence type="ECO:0000256" key="5">
    <source>
        <dbReference type="ARBA" id="ARBA00023242"/>
    </source>
</evidence>
<dbReference type="EMBL" id="JAWXYG010000015">
    <property type="protein sequence ID" value="KAK4253516.1"/>
    <property type="molecule type" value="Genomic_DNA"/>
</dbReference>
<sequence length="299" mass="34037">MALTSYLNWESNLQADLNLGASFFNEATPEEEVLVAPDYYYNHNNNHHLFLPNCCNSLDPNTSYLDPYSNLLYPHELVPYDPFMYENHYDSLLPCPKRQKCLPYDQNLTMMDLIAPTNNSFFGGNNIVVPKVPEFYYDEVAMLGNGESTVAAAVVEEERKKNENTLPPRPVVSAQSVAARERRRKITEKTQDLGKLVPGGSKMNTADMLHAAAKYVNYLQAQVAMLQLMNPLKEDNKVFAATEEMQKLLTCPVVEEKMYMEEKCFVPKEFVTNLTNHKDIQSLPSILKDLNQFISTDTD</sequence>
<reference evidence="7" key="1">
    <citation type="submission" date="2023-10" db="EMBL/GenBank/DDBJ databases">
        <title>Chromosome-level genome of the transformable northern wattle, Acacia crassicarpa.</title>
        <authorList>
            <person name="Massaro I."/>
            <person name="Sinha N.R."/>
            <person name="Poethig S."/>
            <person name="Leichty A.R."/>
        </authorList>
    </citation>
    <scope>NUCLEOTIDE SEQUENCE</scope>
    <source>
        <strain evidence="7">Acra3RX</strain>
        <tissue evidence="7">Leaf</tissue>
    </source>
</reference>
<protein>
    <recommendedName>
        <fullName evidence="6">BHLH domain-containing protein</fullName>
    </recommendedName>
</protein>
<keyword evidence="4" id="KW-0804">Transcription</keyword>
<dbReference type="Proteomes" id="UP001293593">
    <property type="component" value="Unassembled WGS sequence"/>
</dbReference>
<dbReference type="AlphaFoldDB" id="A0AAE1INJ3"/>
<dbReference type="PANTHER" id="PTHR45914:SF12">
    <property type="entry name" value="TRANSCRIPTION FACTOR BHLH87"/>
    <property type="match status" value="1"/>
</dbReference>
<evidence type="ECO:0000313" key="8">
    <source>
        <dbReference type="Proteomes" id="UP001293593"/>
    </source>
</evidence>
<dbReference type="PANTHER" id="PTHR45914">
    <property type="entry name" value="TRANSCRIPTION FACTOR HEC3-RELATED"/>
    <property type="match status" value="1"/>
</dbReference>
<evidence type="ECO:0000259" key="6">
    <source>
        <dbReference type="PROSITE" id="PS50888"/>
    </source>
</evidence>
<comment type="caution">
    <text evidence="7">The sequence shown here is derived from an EMBL/GenBank/DDBJ whole genome shotgun (WGS) entry which is preliminary data.</text>
</comment>
<dbReference type="SUPFAM" id="SSF47459">
    <property type="entry name" value="HLH, helix-loop-helix DNA-binding domain"/>
    <property type="match status" value="1"/>
</dbReference>
<name>A0AAE1INJ3_9FABA</name>
<dbReference type="SMART" id="SM00353">
    <property type="entry name" value="HLH"/>
    <property type="match status" value="1"/>
</dbReference>
<comment type="subcellular location">
    <subcellularLocation>
        <location evidence="1">Nucleus</location>
    </subcellularLocation>
</comment>
<evidence type="ECO:0000256" key="4">
    <source>
        <dbReference type="ARBA" id="ARBA00023163"/>
    </source>
</evidence>
<dbReference type="Gene3D" id="4.10.280.10">
    <property type="entry name" value="Helix-loop-helix DNA-binding domain"/>
    <property type="match status" value="1"/>
</dbReference>
<proteinExistence type="predicted"/>
<evidence type="ECO:0000256" key="1">
    <source>
        <dbReference type="ARBA" id="ARBA00004123"/>
    </source>
</evidence>
<keyword evidence="3" id="KW-0238">DNA-binding</keyword>
<dbReference type="GO" id="GO:0003677">
    <property type="term" value="F:DNA binding"/>
    <property type="evidence" value="ECO:0007669"/>
    <property type="project" value="UniProtKB-KW"/>
</dbReference>
<dbReference type="InterPro" id="IPR036638">
    <property type="entry name" value="HLH_DNA-bd_sf"/>
</dbReference>
<dbReference type="InterPro" id="IPR045843">
    <property type="entry name" value="IND-like"/>
</dbReference>
<keyword evidence="8" id="KW-1185">Reference proteome</keyword>
<evidence type="ECO:0000256" key="2">
    <source>
        <dbReference type="ARBA" id="ARBA00023015"/>
    </source>
</evidence>